<sequence>MSGYLEVKYPLKSNLGLNPFKSWKRQWCILRPSPTCTGGGSLAVYCSEAGAPAGTVELPSGCVVRRAKSRTRPYAFAVFSDVEPRKPRILLAAQTLNDAHMWMEKIKNVLNGSTLLGTETLLKDSYSVTVVTTGLSRKCGMHGDSVLTLSSNGVLVSRSQKLSTVLEWKHISDVVLISESSEKNKTCVLTVDSSCPSGSGELKFSGPLASELAAALKQAIGINACSTKKLSKSEGDLRTAPNSEDELRRTSWYSGPSEVSLDDIDLVMSKEAKCIPSGQLSRCNAAGHLAPDRPVSDDSMSDRRSLVSIASGIYEEIPDLPASELYCPMSRDVPDGFLPSARPLPVLEEPTYESVVESVYATVRRTRPPPLPPRHACGSKLDSALNCRCGASAVTRHGSLGSLPRCCAPKPDKPRAFSVFRKRLKSDSRIASSPKSDSSKDNKDVETKKKKFDFTPTRDIFKSFKVSKKMRGLKIGKGEAKSCEFLDETTAHVTTTRCSKSVECLDDEFEDYDADLSIEFNDDAVTTLALPQEIMDLILRGRDQFKIRLKDTPENDYLPMSPIVPIPPIEHQYMVMSPRTNIA</sequence>
<keyword evidence="4" id="KW-1185">Reference proteome</keyword>
<dbReference type="PROSITE" id="PS50003">
    <property type="entry name" value="PH_DOMAIN"/>
    <property type="match status" value="1"/>
</dbReference>
<gene>
    <name evidence="3" type="ORF">CHILSU_LOCUS4695</name>
</gene>
<accession>A0ABN8AYJ8</accession>
<evidence type="ECO:0000313" key="3">
    <source>
        <dbReference type="EMBL" id="CAH0401469.1"/>
    </source>
</evidence>
<dbReference type="Pfam" id="PF00169">
    <property type="entry name" value="PH"/>
    <property type="match status" value="1"/>
</dbReference>
<dbReference type="CDD" id="cd00821">
    <property type="entry name" value="PH"/>
    <property type="match status" value="1"/>
</dbReference>
<feature type="domain" description="PH" evidence="2">
    <location>
        <begin position="1"/>
        <end position="111"/>
    </location>
</feature>
<reference evidence="3" key="1">
    <citation type="submission" date="2021-12" db="EMBL/GenBank/DDBJ databases">
        <authorList>
            <person name="King R."/>
        </authorList>
    </citation>
    <scope>NUCLEOTIDE SEQUENCE</scope>
</reference>
<feature type="compositionally biased region" description="Basic and acidic residues" evidence="1">
    <location>
        <begin position="437"/>
        <end position="447"/>
    </location>
</feature>
<dbReference type="InterPro" id="IPR011993">
    <property type="entry name" value="PH-like_dom_sf"/>
</dbReference>
<proteinExistence type="predicted"/>
<name>A0ABN8AYJ8_CHISP</name>
<feature type="region of interest" description="Disordered" evidence="1">
    <location>
        <begin position="428"/>
        <end position="447"/>
    </location>
</feature>
<dbReference type="Proteomes" id="UP001153292">
    <property type="component" value="Chromosome 19"/>
</dbReference>
<evidence type="ECO:0000256" key="1">
    <source>
        <dbReference type="SAM" id="MobiDB-lite"/>
    </source>
</evidence>
<organism evidence="3 4">
    <name type="scientific">Chilo suppressalis</name>
    <name type="common">Asiatic rice borer moth</name>
    <dbReference type="NCBI Taxonomy" id="168631"/>
    <lineage>
        <taxon>Eukaryota</taxon>
        <taxon>Metazoa</taxon>
        <taxon>Ecdysozoa</taxon>
        <taxon>Arthropoda</taxon>
        <taxon>Hexapoda</taxon>
        <taxon>Insecta</taxon>
        <taxon>Pterygota</taxon>
        <taxon>Neoptera</taxon>
        <taxon>Endopterygota</taxon>
        <taxon>Lepidoptera</taxon>
        <taxon>Glossata</taxon>
        <taxon>Ditrysia</taxon>
        <taxon>Pyraloidea</taxon>
        <taxon>Crambidae</taxon>
        <taxon>Crambinae</taxon>
        <taxon>Chilo</taxon>
    </lineage>
</organism>
<evidence type="ECO:0000313" key="4">
    <source>
        <dbReference type="Proteomes" id="UP001153292"/>
    </source>
</evidence>
<dbReference type="SMART" id="SM00233">
    <property type="entry name" value="PH"/>
    <property type="match status" value="1"/>
</dbReference>
<protein>
    <recommendedName>
        <fullName evidence="2">PH domain-containing protein</fullName>
    </recommendedName>
</protein>
<evidence type="ECO:0000259" key="2">
    <source>
        <dbReference type="PROSITE" id="PS50003"/>
    </source>
</evidence>
<dbReference type="EMBL" id="OU963912">
    <property type="protein sequence ID" value="CAH0401469.1"/>
    <property type="molecule type" value="Genomic_DNA"/>
</dbReference>
<dbReference type="Gene3D" id="2.30.29.30">
    <property type="entry name" value="Pleckstrin-homology domain (PH domain)/Phosphotyrosine-binding domain (PTB)"/>
    <property type="match status" value="2"/>
</dbReference>
<dbReference type="InterPro" id="IPR001849">
    <property type="entry name" value="PH_domain"/>
</dbReference>
<dbReference type="SUPFAM" id="SSF50729">
    <property type="entry name" value="PH domain-like"/>
    <property type="match status" value="1"/>
</dbReference>